<dbReference type="EMBL" id="JAKJPQ010000017">
    <property type="protein sequence ID" value="MCI2263384.1"/>
    <property type="molecule type" value="Genomic_DNA"/>
</dbReference>
<protein>
    <recommendedName>
        <fullName evidence="5">Methyl-accepting chemotaxis protein</fullName>
    </recommendedName>
</protein>
<sequence>MARALTIRSSRTRFAGRLNSGVRQHTSVIALSKPEGGHMPTSLVVTAATKIPWKQILFYLPDVAKAAKGIWKTFDSKPKPVPIDPHGSASAQVKAIAERIQTLETHQKNESEVVMRIAEQLEGIAAGLKETAARQAVALKIAVGSSVLAIIALVVVLAT</sequence>
<dbReference type="AlphaFoldDB" id="A0AAU8I3P3"/>
<dbReference type="EMBL" id="CP131914">
    <property type="protein sequence ID" value="XCI79988.1"/>
    <property type="molecule type" value="Genomic_DNA"/>
</dbReference>
<keyword evidence="4" id="KW-1185">Reference proteome</keyword>
<evidence type="ECO:0008006" key="5">
    <source>
        <dbReference type="Google" id="ProtNLM"/>
    </source>
</evidence>
<reference evidence="2" key="2">
    <citation type="submission" date="2022-01" db="EMBL/GenBank/DDBJ databases">
        <authorList>
            <person name="Rana R."/>
            <person name="Patil P.B."/>
        </authorList>
    </citation>
    <scope>NUCLEOTIDE SEQUENCE</scope>
    <source>
        <strain evidence="2">PPL560</strain>
    </source>
</reference>
<gene>
    <name evidence="2" type="ORF">L3V74_17765</name>
    <name evidence="3" type="ORF">Q7W82_17225</name>
</gene>
<reference evidence="3" key="3">
    <citation type="submission" date="2023-08" db="EMBL/GenBank/DDBJ databases">
        <title>Complete genome sequence of Xanthomonas indica.</title>
        <authorList>
            <person name="Patil P.B."/>
            <person name="Rana R."/>
        </authorList>
    </citation>
    <scope>NUCLEOTIDE SEQUENCE</scope>
    <source>
        <strain evidence="3">PPL560</strain>
    </source>
</reference>
<keyword evidence="1" id="KW-0812">Transmembrane</keyword>
<name>A0AAU8I3P3_9XANT</name>
<organism evidence="3">
    <name type="scientific">Xanthomonas indica</name>
    <dbReference type="NCBI Taxonomy" id="2912242"/>
    <lineage>
        <taxon>Bacteria</taxon>
        <taxon>Pseudomonadati</taxon>
        <taxon>Pseudomonadota</taxon>
        <taxon>Gammaproteobacteria</taxon>
        <taxon>Lysobacterales</taxon>
        <taxon>Lysobacteraceae</taxon>
        <taxon>Xanthomonas</taxon>
    </lineage>
</organism>
<accession>A0AAU8I3P3</accession>
<evidence type="ECO:0000313" key="3">
    <source>
        <dbReference type="EMBL" id="XCI79988.1"/>
    </source>
</evidence>
<keyword evidence="1" id="KW-0472">Membrane</keyword>
<dbReference type="KEGG" id="xin:Q7W82_17225"/>
<keyword evidence="1" id="KW-1133">Transmembrane helix</keyword>
<feature type="transmembrane region" description="Helical" evidence="1">
    <location>
        <begin position="137"/>
        <end position="158"/>
    </location>
</feature>
<proteinExistence type="predicted"/>
<reference evidence="2 4" key="1">
    <citation type="journal article" date="2022" name="Curr. Microbiol.">
        <title>Xanthomonas indica sp. nov., a Novel Member of Non-Pathogenic Xanthomonas Community from Healthy Rice Seeds.</title>
        <authorList>
            <person name="Rana R."/>
            <person name="Madhavan V.N."/>
            <person name="Saroha T."/>
            <person name="Bansal K."/>
            <person name="Kaur A."/>
            <person name="Sonti R.V."/>
            <person name="Patel H.K."/>
            <person name="Patil P.B."/>
        </authorList>
    </citation>
    <scope>NUCLEOTIDE SEQUENCE [LARGE SCALE GENOMIC DNA]</scope>
    <source>
        <strain evidence="2 4">PPL560</strain>
    </source>
</reference>
<dbReference type="Proteomes" id="UP001430647">
    <property type="component" value="Unassembled WGS sequence"/>
</dbReference>
<evidence type="ECO:0000313" key="2">
    <source>
        <dbReference type="EMBL" id="MCI2263384.1"/>
    </source>
</evidence>
<evidence type="ECO:0000256" key="1">
    <source>
        <dbReference type="SAM" id="Phobius"/>
    </source>
</evidence>
<evidence type="ECO:0000313" key="4">
    <source>
        <dbReference type="Proteomes" id="UP001430647"/>
    </source>
</evidence>
<dbReference type="RefSeq" id="WP_242161085.1">
    <property type="nucleotide sequence ID" value="NZ_CP131914.1"/>
</dbReference>